<dbReference type="AlphaFoldDB" id="A0A822N6K0"/>
<gene>
    <name evidence="1" type="ORF">VCR5J5_80037</name>
</gene>
<reference evidence="2" key="1">
    <citation type="submission" date="2014-06" db="EMBL/GenBank/DDBJ databases">
        <authorList>
            <person name="Le Roux Frederique"/>
        </authorList>
    </citation>
    <scope>NUCLEOTIDE SEQUENCE [LARGE SCALE GENOMIC DNA]</scope>
    <source>
        <strain evidence="2">J5-5</strain>
    </source>
</reference>
<accession>A0A822N6K0</accession>
<sequence>MKRLSLEECQRDLTALDAADKLTASLKVEIDRFKEMDTGALMKKAMGMLMSGNLSLEALGLPVNLFEQLEHLEKLNGVARLKYRSVVEAQKQQLEECQRDLAALDAADKLTASLKVEIDRFKEMDTGALMKKAMGMLVSGNLSLEALGLPVNLFEQLEHLEKLNGVARLKYRSVVEAQKQQLDEIESAEVEHG</sequence>
<proteinExistence type="predicted"/>
<evidence type="ECO:0000313" key="1">
    <source>
        <dbReference type="EMBL" id="CDT70086.1"/>
    </source>
</evidence>
<protein>
    <submittedName>
        <fullName evidence="1">Uncharacterized protein</fullName>
    </submittedName>
</protein>
<organism evidence="1 2">
    <name type="scientific">Vibrio crassostreae</name>
    <dbReference type="NCBI Taxonomy" id="246167"/>
    <lineage>
        <taxon>Bacteria</taxon>
        <taxon>Pseudomonadati</taxon>
        <taxon>Pseudomonadota</taxon>
        <taxon>Gammaproteobacteria</taxon>
        <taxon>Vibrionales</taxon>
        <taxon>Vibrionaceae</taxon>
        <taxon>Vibrio</taxon>
    </lineage>
</organism>
<name>A0A822N6K0_9VIBR</name>
<dbReference type="Proteomes" id="UP000049495">
    <property type="component" value="Unassembled WGS sequence"/>
</dbReference>
<comment type="caution">
    <text evidence="1">The sequence shown here is derived from an EMBL/GenBank/DDBJ whole genome shotgun (WGS) entry which is preliminary data.</text>
</comment>
<evidence type="ECO:0000313" key="2">
    <source>
        <dbReference type="Proteomes" id="UP000049495"/>
    </source>
</evidence>
<dbReference type="EMBL" id="CCJV01000144">
    <property type="protein sequence ID" value="CDT70086.1"/>
    <property type="molecule type" value="Genomic_DNA"/>
</dbReference>